<dbReference type="OrthoDB" id="79452at2759"/>
<dbReference type="Gene3D" id="1.10.555.10">
    <property type="entry name" value="Rho GTPase activation protein"/>
    <property type="match status" value="1"/>
</dbReference>
<dbReference type="Pfam" id="PF26116">
    <property type="entry name" value="FAM13A"/>
    <property type="match status" value="1"/>
</dbReference>
<evidence type="ECO:0000313" key="4">
    <source>
        <dbReference type="EMBL" id="KAF0980606.1"/>
    </source>
</evidence>
<accession>A0A6A5BYY6</accession>
<dbReference type="InterPro" id="IPR000198">
    <property type="entry name" value="RhoGAP_dom"/>
</dbReference>
<evidence type="ECO:0000259" key="3">
    <source>
        <dbReference type="PROSITE" id="PS50238"/>
    </source>
</evidence>
<sequence length="702" mass="80105">MVFEGLFGRKKKVFGIPLDQAIKASPILNGLPFPLTKCVDAVERFALHEEGIYRRAGAKNAIEALVKLFDSGKDPDLQNEDPYTICCVVKEYLKKLPDPLTTYELYNSFMDLGKTRKNKTREESAEMMRALVEKLPDNSRYVLYFVVKHLHAVAQHHDENKMSITNLSIVFGPTLFRSTNTSPTVMLGDVSHQGYCVDLLIREADTIFNSIIVNNKQVAVLDDPLNISPVSPTSVFDQSKTREDDPSMNGNGGHVMNGCSPATSANAASNRVSKRFFSIGGHQAQEKRKGLSLIELKLSDQDSPVQAGRGLFRPESTRIIFSNDDKSKQVTYTTDDITQIVKSIIGENLEESAHRSFKRSLSDVNSMLRAPKKSAWKSETPEDIQSLSPNSVQHRRSSAVEEYTKDLDHASDITTTADLEELTKVSNNTSTLQKQENTSCLKNNLTEETKKQLESVPVDIVNQPLESVNKRIEIRRDASRDIYKGVDLTKIDEKWNSQQLYLEKSIIREEIKHFEECYFKANPSAHRLPKEVKELIRPLFERYNQAKEIYEIFVSNRHAYTSQMSTESPLHQVVIYRSNNYSSMNTNQNRQSDPYLGGRRSISFSIRGTSVQTKSPEFRQLLLKNKQYYELKTKKKEIQTKLLEHEKKFEKDHNRKMKYLSDWGDLQSDYEEYMSIKQKMENIVLNMTSSSNKISSPRAGDD</sequence>
<dbReference type="AlphaFoldDB" id="A0A6A5BYY6"/>
<dbReference type="EMBL" id="VFQX01000017">
    <property type="protein sequence ID" value="KAF0980606.1"/>
    <property type="molecule type" value="Genomic_DNA"/>
</dbReference>
<keyword evidence="5" id="KW-1185">Reference proteome</keyword>
<name>A0A6A5BYY6_NAEFO</name>
<dbReference type="OMA" id="HHDENKM"/>
<dbReference type="InterPro" id="IPR008936">
    <property type="entry name" value="Rho_GTPase_activation_prot"/>
</dbReference>
<dbReference type="InterPro" id="IPR051025">
    <property type="entry name" value="RhoGAP"/>
</dbReference>
<evidence type="ECO:0000313" key="5">
    <source>
        <dbReference type="Proteomes" id="UP000444721"/>
    </source>
</evidence>
<organism evidence="4 5">
    <name type="scientific">Naegleria fowleri</name>
    <name type="common">Brain eating amoeba</name>
    <dbReference type="NCBI Taxonomy" id="5763"/>
    <lineage>
        <taxon>Eukaryota</taxon>
        <taxon>Discoba</taxon>
        <taxon>Heterolobosea</taxon>
        <taxon>Tetramitia</taxon>
        <taxon>Eutetramitia</taxon>
        <taxon>Vahlkampfiidae</taxon>
        <taxon>Naegleria</taxon>
    </lineage>
</organism>
<dbReference type="GO" id="GO:0005096">
    <property type="term" value="F:GTPase activator activity"/>
    <property type="evidence" value="ECO:0007669"/>
    <property type="project" value="UniProtKB-KW"/>
</dbReference>
<dbReference type="SMART" id="SM00324">
    <property type="entry name" value="RhoGAP"/>
    <property type="match status" value="1"/>
</dbReference>
<dbReference type="InterPro" id="IPR059029">
    <property type="entry name" value="FAM13A_dom"/>
</dbReference>
<dbReference type="SUPFAM" id="SSF48350">
    <property type="entry name" value="GTPase activation domain, GAP"/>
    <property type="match status" value="1"/>
</dbReference>
<dbReference type="GeneID" id="68120304"/>
<feature type="region of interest" description="Disordered" evidence="2">
    <location>
        <begin position="372"/>
        <end position="402"/>
    </location>
</feature>
<feature type="compositionally biased region" description="Polar residues" evidence="2">
    <location>
        <begin position="383"/>
        <end position="392"/>
    </location>
</feature>
<dbReference type="PROSITE" id="PS50238">
    <property type="entry name" value="RHOGAP"/>
    <property type="match status" value="1"/>
</dbReference>
<comment type="caution">
    <text evidence="4">The sequence shown here is derived from an EMBL/GenBank/DDBJ whole genome shotgun (WGS) entry which is preliminary data.</text>
</comment>
<dbReference type="CDD" id="cd00159">
    <property type="entry name" value="RhoGAP"/>
    <property type="match status" value="1"/>
</dbReference>
<feature type="region of interest" description="Disordered" evidence="2">
    <location>
        <begin position="232"/>
        <end position="252"/>
    </location>
</feature>
<dbReference type="VEuPathDB" id="AmoebaDB:FDP41_013089"/>
<dbReference type="RefSeq" id="XP_044565319.1">
    <property type="nucleotide sequence ID" value="XM_044703680.1"/>
</dbReference>
<dbReference type="Pfam" id="PF00620">
    <property type="entry name" value="RhoGAP"/>
    <property type="match status" value="1"/>
</dbReference>
<dbReference type="PANTHER" id="PTHR15228">
    <property type="entry name" value="SPERMATHECAL PHYSIOLOGY VARIANT"/>
    <property type="match status" value="1"/>
</dbReference>
<feature type="domain" description="Rho-GAP" evidence="3">
    <location>
        <begin position="16"/>
        <end position="208"/>
    </location>
</feature>
<proteinExistence type="predicted"/>
<dbReference type="PANTHER" id="PTHR15228:SF25">
    <property type="entry name" value="F-BAR DOMAIN-CONTAINING PROTEIN"/>
    <property type="match status" value="1"/>
</dbReference>
<dbReference type="VEuPathDB" id="AmoebaDB:NF0110120"/>
<reference evidence="4 5" key="1">
    <citation type="journal article" date="2019" name="Sci. Rep.">
        <title>Nanopore sequencing improves the draft genome of the human pathogenic amoeba Naegleria fowleri.</title>
        <authorList>
            <person name="Liechti N."/>
            <person name="Schurch N."/>
            <person name="Bruggmann R."/>
            <person name="Wittwer M."/>
        </authorList>
    </citation>
    <scope>NUCLEOTIDE SEQUENCE [LARGE SCALE GENOMIC DNA]</scope>
    <source>
        <strain evidence="4 5">ATCC 30894</strain>
    </source>
</reference>
<dbReference type="VEuPathDB" id="AmoebaDB:NfTy_035330"/>
<protein>
    <recommendedName>
        <fullName evidence="3">Rho-GAP domain-containing protein</fullName>
    </recommendedName>
</protein>
<gene>
    <name evidence="4" type="ORF">FDP41_013089</name>
</gene>
<dbReference type="GO" id="GO:0007165">
    <property type="term" value="P:signal transduction"/>
    <property type="evidence" value="ECO:0007669"/>
    <property type="project" value="InterPro"/>
</dbReference>
<evidence type="ECO:0000256" key="2">
    <source>
        <dbReference type="SAM" id="MobiDB-lite"/>
    </source>
</evidence>
<dbReference type="Proteomes" id="UP000444721">
    <property type="component" value="Unassembled WGS sequence"/>
</dbReference>
<evidence type="ECO:0000256" key="1">
    <source>
        <dbReference type="ARBA" id="ARBA00022468"/>
    </source>
</evidence>
<keyword evidence="1" id="KW-0343">GTPase activation</keyword>